<keyword evidence="2 6" id="KW-0812">Transmembrane</keyword>
<feature type="transmembrane region" description="Helical" evidence="6">
    <location>
        <begin position="204"/>
        <end position="224"/>
    </location>
</feature>
<feature type="transmembrane region" description="Helical" evidence="6">
    <location>
        <begin position="47"/>
        <end position="69"/>
    </location>
</feature>
<evidence type="ECO:0000256" key="3">
    <source>
        <dbReference type="ARBA" id="ARBA00022989"/>
    </source>
</evidence>
<protein>
    <submittedName>
        <fullName evidence="7">RTA1 like protein-domain-containing protein</fullName>
    </submittedName>
</protein>
<feature type="region of interest" description="Disordered" evidence="5">
    <location>
        <begin position="287"/>
        <end position="334"/>
    </location>
</feature>
<keyword evidence="8" id="KW-1185">Reference proteome</keyword>
<keyword evidence="4 6" id="KW-0472">Membrane</keyword>
<gene>
    <name evidence="7" type="ORF">C8A00DRAFT_38897</name>
</gene>
<reference evidence="7" key="1">
    <citation type="journal article" date="2023" name="Mol. Phylogenet. Evol.">
        <title>Genome-scale phylogeny and comparative genomics of the fungal order Sordariales.</title>
        <authorList>
            <person name="Hensen N."/>
            <person name="Bonometti L."/>
            <person name="Westerberg I."/>
            <person name="Brannstrom I.O."/>
            <person name="Guillou S."/>
            <person name="Cros-Aarteil S."/>
            <person name="Calhoun S."/>
            <person name="Haridas S."/>
            <person name="Kuo A."/>
            <person name="Mondo S."/>
            <person name="Pangilinan J."/>
            <person name="Riley R."/>
            <person name="LaButti K."/>
            <person name="Andreopoulos B."/>
            <person name="Lipzen A."/>
            <person name="Chen C."/>
            <person name="Yan M."/>
            <person name="Daum C."/>
            <person name="Ng V."/>
            <person name="Clum A."/>
            <person name="Steindorff A."/>
            <person name="Ohm R.A."/>
            <person name="Martin F."/>
            <person name="Silar P."/>
            <person name="Natvig D.O."/>
            <person name="Lalanne C."/>
            <person name="Gautier V."/>
            <person name="Ament-Velasquez S.L."/>
            <person name="Kruys A."/>
            <person name="Hutchinson M.I."/>
            <person name="Powell A.J."/>
            <person name="Barry K."/>
            <person name="Miller A.N."/>
            <person name="Grigoriev I.V."/>
            <person name="Debuchy R."/>
            <person name="Gladieux P."/>
            <person name="Hiltunen Thoren M."/>
            <person name="Johannesson H."/>
        </authorList>
    </citation>
    <scope>NUCLEOTIDE SEQUENCE</scope>
    <source>
        <strain evidence="7">CBS 538.74</strain>
    </source>
</reference>
<evidence type="ECO:0000256" key="2">
    <source>
        <dbReference type="ARBA" id="ARBA00022692"/>
    </source>
</evidence>
<feature type="transmembrane region" description="Helical" evidence="6">
    <location>
        <begin position="124"/>
        <end position="148"/>
    </location>
</feature>
<keyword evidence="3 6" id="KW-1133">Transmembrane helix</keyword>
<dbReference type="EMBL" id="MU857339">
    <property type="protein sequence ID" value="KAK4148528.1"/>
    <property type="molecule type" value="Genomic_DNA"/>
</dbReference>
<dbReference type="GO" id="GO:0016020">
    <property type="term" value="C:membrane"/>
    <property type="evidence" value="ECO:0007669"/>
    <property type="project" value="UniProtKB-SubCell"/>
</dbReference>
<name>A0AAN6VBR7_9PEZI</name>
<comment type="caution">
    <text evidence="7">The sequence shown here is derived from an EMBL/GenBank/DDBJ whole genome shotgun (WGS) entry which is preliminary data.</text>
</comment>
<feature type="transmembrane region" description="Helical" evidence="6">
    <location>
        <begin position="239"/>
        <end position="259"/>
    </location>
</feature>
<dbReference type="AlphaFoldDB" id="A0AAN6VBR7"/>
<proteinExistence type="predicted"/>
<dbReference type="PANTHER" id="PTHR31465">
    <property type="entry name" value="PROTEIN RTA1-RELATED"/>
    <property type="match status" value="1"/>
</dbReference>
<organism evidence="7 8">
    <name type="scientific">Chaetomidium leptoderma</name>
    <dbReference type="NCBI Taxonomy" id="669021"/>
    <lineage>
        <taxon>Eukaryota</taxon>
        <taxon>Fungi</taxon>
        <taxon>Dikarya</taxon>
        <taxon>Ascomycota</taxon>
        <taxon>Pezizomycotina</taxon>
        <taxon>Sordariomycetes</taxon>
        <taxon>Sordariomycetidae</taxon>
        <taxon>Sordariales</taxon>
        <taxon>Chaetomiaceae</taxon>
        <taxon>Chaetomidium</taxon>
    </lineage>
</organism>
<dbReference type="InterPro" id="IPR007568">
    <property type="entry name" value="RTA1"/>
</dbReference>
<evidence type="ECO:0000256" key="4">
    <source>
        <dbReference type="ARBA" id="ARBA00023136"/>
    </source>
</evidence>
<accession>A0AAN6VBR7</accession>
<comment type="subcellular location">
    <subcellularLocation>
        <location evidence="1">Membrane</location>
        <topology evidence="1">Multi-pass membrane protein</topology>
    </subcellularLocation>
</comment>
<reference evidence="7" key="2">
    <citation type="submission" date="2023-05" db="EMBL/GenBank/DDBJ databases">
        <authorList>
            <consortium name="Lawrence Berkeley National Laboratory"/>
            <person name="Steindorff A."/>
            <person name="Hensen N."/>
            <person name="Bonometti L."/>
            <person name="Westerberg I."/>
            <person name="Brannstrom I.O."/>
            <person name="Guillou S."/>
            <person name="Cros-Aarteil S."/>
            <person name="Calhoun S."/>
            <person name="Haridas S."/>
            <person name="Kuo A."/>
            <person name="Mondo S."/>
            <person name="Pangilinan J."/>
            <person name="Riley R."/>
            <person name="Labutti K."/>
            <person name="Andreopoulos B."/>
            <person name="Lipzen A."/>
            <person name="Chen C."/>
            <person name="Yanf M."/>
            <person name="Daum C."/>
            <person name="Ng V."/>
            <person name="Clum A."/>
            <person name="Ohm R."/>
            <person name="Martin F."/>
            <person name="Silar P."/>
            <person name="Natvig D."/>
            <person name="Lalanne C."/>
            <person name="Gautier V."/>
            <person name="Ament-Velasquez S.L."/>
            <person name="Kruys A."/>
            <person name="Hutchinson M.I."/>
            <person name="Powell A.J."/>
            <person name="Barry K."/>
            <person name="Miller A.N."/>
            <person name="Grigoriev I.V."/>
            <person name="Debuchy R."/>
            <person name="Gladieux P."/>
            <person name="Thoren M.H."/>
            <person name="Johannesson H."/>
        </authorList>
    </citation>
    <scope>NUCLEOTIDE SEQUENCE</scope>
    <source>
        <strain evidence="7">CBS 538.74</strain>
    </source>
</reference>
<evidence type="ECO:0000256" key="6">
    <source>
        <dbReference type="SAM" id="Phobius"/>
    </source>
</evidence>
<evidence type="ECO:0000256" key="5">
    <source>
        <dbReference type="SAM" id="MobiDB-lite"/>
    </source>
</evidence>
<feature type="transmembrane region" description="Helical" evidence="6">
    <location>
        <begin position="160"/>
        <end position="184"/>
    </location>
</feature>
<evidence type="ECO:0000313" key="8">
    <source>
        <dbReference type="Proteomes" id="UP001302745"/>
    </source>
</evidence>
<dbReference type="Pfam" id="PF04479">
    <property type="entry name" value="RTA1"/>
    <property type="match status" value="1"/>
</dbReference>
<feature type="transmembrane region" description="Helical" evidence="6">
    <location>
        <begin position="81"/>
        <end position="103"/>
    </location>
</feature>
<evidence type="ECO:0000313" key="7">
    <source>
        <dbReference type="EMBL" id="KAK4148528.1"/>
    </source>
</evidence>
<evidence type="ECO:0000256" key="1">
    <source>
        <dbReference type="ARBA" id="ARBA00004141"/>
    </source>
</evidence>
<sequence length="334" mass="36491">MAGEGSYEGGFKLYRYDPNLAANTIFVVLFAVVTIGHVIFLARKKTWYFIPFVIGCLFEAVGYIGRVIASKEAPDFTLNVYILQTLLILLGPALLAASVYMILGRLIRVLGADEYALIRTNWMTKIFVAGDVISFLAQGAGGGLMAQAKTKDAQKLGESVILGGLAIQILFFGFFMVTTIVFHVRIAKNPTPRSYSATGPWRQLIMALYVSSVLILIRSAFRMIEFGMGNDSIFMSNEAYLLGLDGALMLIVAAVLLWSHPSRALAGYKETLASSSVESGRNTAESFQMLPAHPEPQTVGTKTPGRYDSDGQQQGYGYDPAALSAHRYSTSYDR</sequence>
<dbReference type="Proteomes" id="UP001302745">
    <property type="component" value="Unassembled WGS sequence"/>
</dbReference>
<dbReference type="PANTHER" id="PTHR31465:SF35">
    <property type="entry name" value="RTA1 DOMAIN PROTEIN-RELATED"/>
    <property type="match status" value="1"/>
</dbReference>
<feature type="transmembrane region" description="Helical" evidence="6">
    <location>
        <begin position="20"/>
        <end position="40"/>
    </location>
</feature>